<dbReference type="Pfam" id="PF01882">
    <property type="entry name" value="DUF58"/>
    <property type="match status" value="1"/>
</dbReference>
<evidence type="ECO:0000259" key="1">
    <source>
        <dbReference type="Pfam" id="PF01882"/>
    </source>
</evidence>
<dbReference type="PANTHER" id="PTHR33608:SF3">
    <property type="entry name" value="SLR2013 PROTEIN"/>
    <property type="match status" value="1"/>
</dbReference>
<protein>
    <submittedName>
        <fullName evidence="2">DUF58 domain-containing protein</fullName>
    </submittedName>
</protein>
<dbReference type="KEGG" id="arep:ID810_02430"/>
<proteinExistence type="predicted"/>
<evidence type="ECO:0000313" key="2">
    <source>
        <dbReference type="EMBL" id="QPL05845.1"/>
    </source>
</evidence>
<gene>
    <name evidence="2" type="ORF">ID810_02430</name>
</gene>
<feature type="domain" description="DUF58" evidence="1">
    <location>
        <begin position="192"/>
        <end position="368"/>
    </location>
</feature>
<organism evidence="2 3">
    <name type="scientific">Actinomyces respiraculi</name>
    <dbReference type="NCBI Taxonomy" id="2744574"/>
    <lineage>
        <taxon>Bacteria</taxon>
        <taxon>Bacillati</taxon>
        <taxon>Actinomycetota</taxon>
        <taxon>Actinomycetes</taxon>
        <taxon>Actinomycetales</taxon>
        <taxon>Actinomycetaceae</taxon>
        <taxon>Actinomyces</taxon>
    </lineage>
</organism>
<keyword evidence="3" id="KW-1185">Reference proteome</keyword>
<dbReference type="Proteomes" id="UP000594637">
    <property type="component" value="Chromosome"/>
</dbReference>
<sequence>MYLTSRSAWLTGVGLLLVLLVPRPLTVLTWGAIVAILIAIDVLAAPSPRALHLERLTPRTVRLGEETTTRLSVTSTSSRTMRLLVRDAWPPSAGAGGERSAFTLRPGQRKRTQTTLRPTRRGERVADLVTVRSSGPLGLAGRQMSMAVPARLRVLPPFTSRRHLPSRLARLREMDGRSAVMVRGAGTEFDSLREYVVGDDVRSIDWRSTARRGDVVVRTWRPERDRRVLLVVDTGRMSAARVGGAPRLDTEVEAALLLAALASHAGDRVDAVAVDERLRAQVSGVAGPGLISALADALAPVEAAVTETDWALVGRVVEQRLSQRALVVILTGLDGSSADAVMTRAITTLAREHTVLLASVTDPDVEALRRARADADSVYTAAAAERDLLELAAVRERLRRAGVEVVEAVPGRLAPRVADTYLELKRAGRL</sequence>
<dbReference type="AlphaFoldDB" id="A0A7T0PXQ1"/>
<dbReference type="PANTHER" id="PTHR33608">
    <property type="entry name" value="BLL2464 PROTEIN"/>
    <property type="match status" value="1"/>
</dbReference>
<reference evidence="2 3" key="1">
    <citation type="submission" date="2020-11" db="EMBL/GenBank/DDBJ databases">
        <title>Actinomyces sp. ZJ750.</title>
        <authorList>
            <person name="Zhou J."/>
        </authorList>
    </citation>
    <scope>NUCLEOTIDE SEQUENCE [LARGE SCALE GENOMIC DNA]</scope>
    <source>
        <strain evidence="2 3">ZJ750</strain>
    </source>
</reference>
<name>A0A7T0PXQ1_9ACTO</name>
<evidence type="ECO:0000313" key="3">
    <source>
        <dbReference type="Proteomes" id="UP000594637"/>
    </source>
</evidence>
<dbReference type="EMBL" id="CP063989">
    <property type="protein sequence ID" value="QPL05845.1"/>
    <property type="molecule type" value="Genomic_DNA"/>
</dbReference>
<dbReference type="InterPro" id="IPR002881">
    <property type="entry name" value="DUF58"/>
</dbReference>
<dbReference type="RefSeq" id="WP_166856188.1">
    <property type="nucleotide sequence ID" value="NZ_CP063989.1"/>
</dbReference>
<accession>A0A7T0PXQ1</accession>